<feature type="region of interest" description="Disordered" evidence="1">
    <location>
        <begin position="107"/>
        <end position="131"/>
    </location>
</feature>
<dbReference type="EMBL" id="KV425886">
    <property type="protein sequence ID" value="KZW02823.1"/>
    <property type="molecule type" value="Genomic_DNA"/>
</dbReference>
<dbReference type="AlphaFoldDB" id="A0A165PY61"/>
<reference evidence="2 3" key="1">
    <citation type="journal article" date="2016" name="Mol. Biol. Evol.">
        <title>Comparative Genomics of Early-Diverging Mushroom-Forming Fungi Provides Insights into the Origins of Lignocellulose Decay Capabilities.</title>
        <authorList>
            <person name="Nagy L.G."/>
            <person name="Riley R."/>
            <person name="Tritt A."/>
            <person name="Adam C."/>
            <person name="Daum C."/>
            <person name="Floudas D."/>
            <person name="Sun H."/>
            <person name="Yadav J.S."/>
            <person name="Pangilinan J."/>
            <person name="Larsson K.H."/>
            <person name="Matsuura K."/>
            <person name="Barry K."/>
            <person name="Labutti K."/>
            <person name="Kuo R."/>
            <person name="Ohm R.A."/>
            <person name="Bhattacharya S.S."/>
            <person name="Shirouzu T."/>
            <person name="Yoshinaga Y."/>
            <person name="Martin F.M."/>
            <person name="Grigoriev I.V."/>
            <person name="Hibbett D.S."/>
        </authorList>
    </citation>
    <scope>NUCLEOTIDE SEQUENCE [LARGE SCALE GENOMIC DNA]</scope>
    <source>
        <strain evidence="2 3">HHB12029</strain>
    </source>
</reference>
<gene>
    <name evidence="2" type="ORF">EXIGLDRAFT_373905</name>
</gene>
<protein>
    <submittedName>
        <fullName evidence="2">Uncharacterized protein</fullName>
    </submittedName>
</protein>
<dbReference type="InParanoid" id="A0A165PY61"/>
<accession>A0A165PY61</accession>
<evidence type="ECO:0000313" key="2">
    <source>
        <dbReference type="EMBL" id="KZW02823.1"/>
    </source>
</evidence>
<proteinExistence type="predicted"/>
<name>A0A165PY61_EXIGL</name>
<dbReference type="Proteomes" id="UP000077266">
    <property type="component" value="Unassembled WGS sequence"/>
</dbReference>
<organism evidence="2 3">
    <name type="scientific">Exidia glandulosa HHB12029</name>
    <dbReference type="NCBI Taxonomy" id="1314781"/>
    <lineage>
        <taxon>Eukaryota</taxon>
        <taxon>Fungi</taxon>
        <taxon>Dikarya</taxon>
        <taxon>Basidiomycota</taxon>
        <taxon>Agaricomycotina</taxon>
        <taxon>Agaricomycetes</taxon>
        <taxon>Auriculariales</taxon>
        <taxon>Exidiaceae</taxon>
        <taxon>Exidia</taxon>
    </lineage>
</organism>
<keyword evidence="3" id="KW-1185">Reference proteome</keyword>
<sequence>MDPVGTTQLAAKGVGEVVRVGHQHNTAQQQQSNTDRVIAAEQKAEEVAESARRQIAEANRTNQSAFFAEKALDKAQEVTAHADHAFKELAASAESSNPVSSVYHTARMTGDRKKAEAGAKQARLNRLRRGR</sequence>
<evidence type="ECO:0000256" key="1">
    <source>
        <dbReference type="SAM" id="MobiDB-lite"/>
    </source>
</evidence>
<evidence type="ECO:0000313" key="3">
    <source>
        <dbReference type="Proteomes" id="UP000077266"/>
    </source>
</evidence>